<dbReference type="AlphaFoldDB" id="A0A4R2GN70"/>
<feature type="domain" description="Rod shape-determining protein MreC beta-barrel core" evidence="6">
    <location>
        <begin position="110"/>
        <end position="258"/>
    </location>
</feature>
<dbReference type="PANTHER" id="PTHR34138:SF1">
    <property type="entry name" value="CELL SHAPE-DETERMINING PROTEIN MREC"/>
    <property type="match status" value="1"/>
</dbReference>
<evidence type="ECO:0000256" key="1">
    <source>
        <dbReference type="ARBA" id="ARBA00009369"/>
    </source>
</evidence>
<protein>
    <recommendedName>
        <fullName evidence="2">Cell shape-determining protein MreC</fullName>
    </recommendedName>
    <alternativeName>
        <fullName evidence="4">Cell shape protein MreC</fullName>
    </alternativeName>
</protein>
<keyword evidence="5" id="KW-0812">Transmembrane</keyword>
<gene>
    <name evidence="7" type="ORF">EV194_101376</name>
</gene>
<dbReference type="GO" id="GO:0008360">
    <property type="term" value="P:regulation of cell shape"/>
    <property type="evidence" value="ECO:0007669"/>
    <property type="project" value="UniProtKB-KW"/>
</dbReference>
<dbReference type="InterPro" id="IPR042175">
    <property type="entry name" value="Cell/Rod_MreC_2"/>
</dbReference>
<dbReference type="NCBIfam" id="NF010532">
    <property type="entry name" value="PRK13922.9-3"/>
    <property type="match status" value="1"/>
</dbReference>
<dbReference type="GO" id="GO:0005886">
    <property type="term" value="C:plasma membrane"/>
    <property type="evidence" value="ECO:0007669"/>
    <property type="project" value="TreeGrafter"/>
</dbReference>
<comment type="similarity">
    <text evidence="1">Belongs to the MreC family.</text>
</comment>
<dbReference type="Gene3D" id="2.40.10.340">
    <property type="entry name" value="Rod shape-determining protein MreC, domain 1"/>
    <property type="match status" value="1"/>
</dbReference>
<name>A0A4R2GN70_9BACT</name>
<dbReference type="Pfam" id="PF04085">
    <property type="entry name" value="MreC"/>
    <property type="match status" value="1"/>
</dbReference>
<comment type="caution">
    <text evidence="7">The sequence shown here is derived from an EMBL/GenBank/DDBJ whole genome shotgun (WGS) entry which is preliminary data.</text>
</comment>
<evidence type="ECO:0000313" key="8">
    <source>
        <dbReference type="Proteomes" id="UP000295221"/>
    </source>
</evidence>
<evidence type="ECO:0000256" key="2">
    <source>
        <dbReference type="ARBA" id="ARBA00013855"/>
    </source>
</evidence>
<dbReference type="InterPro" id="IPR055342">
    <property type="entry name" value="MreC_beta-barrel_core"/>
</dbReference>
<dbReference type="InterPro" id="IPR007221">
    <property type="entry name" value="MreC"/>
</dbReference>
<organism evidence="7 8">
    <name type="scientific">Natronoflexus pectinivorans</name>
    <dbReference type="NCBI Taxonomy" id="682526"/>
    <lineage>
        <taxon>Bacteria</taxon>
        <taxon>Pseudomonadati</taxon>
        <taxon>Bacteroidota</taxon>
        <taxon>Bacteroidia</taxon>
        <taxon>Marinilabiliales</taxon>
        <taxon>Marinilabiliaceae</taxon>
        <taxon>Natronoflexus</taxon>
    </lineage>
</organism>
<dbReference type="PANTHER" id="PTHR34138">
    <property type="entry name" value="CELL SHAPE-DETERMINING PROTEIN MREC"/>
    <property type="match status" value="1"/>
</dbReference>
<evidence type="ECO:0000256" key="5">
    <source>
        <dbReference type="SAM" id="Phobius"/>
    </source>
</evidence>
<accession>A0A4R2GN70</accession>
<sequence>MINFIRFIIRYHFFFLFLLFEVVCFYMLVSYNHHHRETFLNSSNKIAASILTVSGSFTEYFSLKRSNEELARENAYLRAMLPENLRETAAQPLNENERDSVNYIYYPAGVVHNSVNKLQNFITINRGARDGIEPEMGVISARGVVGVVRHVSKNYSTVLSLLNTQVRVSAKLRDSDFFGSIAWDGNSVAHAILSDIPAHASISIGEAVVTSGYSAIFPEGVLLGTIDDFELLPGEGFYRIRVKLSVDFRRLTHVEVIEKITSEERLELEKLTLDD</sequence>
<dbReference type="EMBL" id="SLWK01000001">
    <property type="protein sequence ID" value="TCO10744.1"/>
    <property type="molecule type" value="Genomic_DNA"/>
</dbReference>
<dbReference type="InterPro" id="IPR042177">
    <property type="entry name" value="Cell/Rod_1"/>
</dbReference>
<proteinExistence type="inferred from homology"/>
<keyword evidence="5" id="KW-0472">Membrane</keyword>
<dbReference type="Gene3D" id="2.40.10.350">
    <property type="entry name" value="Rod shape-determining protein MreC, domain 2"/>
    <property type="match status" value="1"/>
</dbReference>
<keyword evidence="3" id="KW-0133">Cell shape</keyword>
<evidence type="ECO:0000313" key="7">
    <source>
        <dbReference type="EMBL" id="TCO10744.1"/>
    </source>
</evidence>
<feature type="transmembrane region" description="Helical" evidence="5">
    <location>
        <begin position="12"/>
        <end position="31"/>
    </location>
</feature>
<dbReference type="OrthoDB" id="9811827at2"/>
<evidence type="ECO:0000259" key="6">
    <source>
        <dbReference type="Pfam" id="PF04085"/>
    </source>
</evidence>
<keyword evidence="5" id="KW-1133">Transmembrane helix</keyword>
<dbReference type="Proteomes" id="UP000295221">
    <property type="component" value="Unassembled WGS sequence"/>
</dbReference>
<reference evidence="7 8" key="1">
    <citation type="submission" date="2019-03" db="EMBL/GenBank/DDBJ databases">
        <title>Genomic Encyclopedia of Type Strains, Phase IV (KMG-IV): sequencing the most valuable type-strain genomes for metagenomic binning, comparative biology and taxonomic classification.</title>
        <authorList>
            <person name="Goeker M."/>
        </authorList>
    </citation>
    <scope>NUCLEOTIDE SEQUENCE [LARGE SCALE GENOMIC DNA]</scope>
    <source>
        <strain evidence="7 8">DSM 24179</strain>
    </source>
</reference>
<keyword evidence="8" id="KW-1185">Reference proteome</keyword>
<evidence type="ECO:0000256" key="3">
    <source>
        <dbReference type="ARBA" id="ARBA00022960"/>
    </source>
</evidence>
<dbReference type="RefSeq" id="WP_132431476.1">
    <property type="nucleotide sequence ID" value="NZ_SLWK01000001.1"/>
</dbReference>
<evidence type="ECO:0000256" key="4">
    <source>
        <dbReference type="ARBA" id="ARBA00032089"/>
    </source>
</evidence>